<keyword evidence="1" id="KW-1133">Transmembrane helix</keyword>
<evidence type="ECO:0000313" key="2">
    <source>
        <dbReference type="EMBL" id="BBJ53678.1"/>
    </source>
</evidence>
<keyword evidence="1" id="KW-0472">Membrane</keyword>
<keyword evidence="1" id="KW-0812">Transmembrane</keyword>
<sequence>MYRRAGILARLLAQGPGERDQAVHTLNAALGAAAAALALGAEVIRFLRDRRDQRRSQASEEAEDES</sequence>
<accession>A0A499VN70</accession>
<protein>
    <submittedName>
        <fullName evidence="2">Uncharacterized protein</fullName>
    </submittedName>
</protein>
<feature type="transmembrane region" description="Helical" evidence="1">
    <location>
        <begin position="29"/>
        <end position="47"/>
    </location>
</feature>
<evidence type="ECO:0000256" key="1">
    <source>
        <dbReference type="SAM" id="Phobius"/>
    </source>
</evidence>
<dbReference type="EMBL" id="AP019621">
    <property type="protein sequence ID" value="BBJ53678.1"/>
    <property type="molecule type" value="Genomic_DNA"/>
</dbReference>
<organism evidence="2">
    <name type="scientific">Streptomyces avermitilis</name>
    <dbReference type="NCBI Taxonomy" id="33903"/>
    <lineage>
        <taxon>Bacteria</taxon>
        <taxon>Bacillati</taxon>
        <taxon>Actinomycetota</taxon>
        <taxon>Actinomycetes</taxon>
        <taxon>Kitasatosporales</taxon>
        <taxon>Streptomycetaceae</taxon>
        <taxon>Streptomyces</taxon>
    </lineage>
</organism>
<gene>
    <name evidence="2" type="ORF">SAVMC3_63070</name>
</gene>
<dbReference type="AlphaFoldDB" id="A0A499VN70"/>
<proteinExistence type="predicted"/>
<name>A0A499VN70_STRAX</name>
<reference evidence="2" key="1">
    <citation type="submission" date="2019-04" db="EMBL/GenBank/DDBJ databases">
        <title>Draft genome sequences of Streptomyces avermitilis MC3.</title>
        <authorList>
            <person name="Komaki H."/>
            <person name="Tamura T."/>
            <person name="Hosoyama A."/>
        </authorList>
    </citation>
    <scope>NUCLEOTIDE SEQUENCE</scope>
    <source>
        <strain evidence="2">MC3</strain>
    </source>
</reference>